<dbReference type="Proteomes" id="UP000050525">
    <property type="component" value="Unassembled WGS sequence"/>
</dbReference>
<feature type="region of interest" description="Disordered" evidence="1">
    <location>
        <begin position="1"/>
        <end position="27"/>
    </location>
</feature>
<protein>
    <submittedName>
        <fullName evidence="2">Uncharacterized protein</fullName>
    </submittedName>
</protein>
<feature type="compositionally biased region" description="Basic and acidic residues" evidence="1">
    <location>
        <begin position="1"/>
        <end position="10"/>
    </location>
</feature>
<comment type="caution">
    <text evidence="2">The sequence shown here is derived from an EMBL/GenBank/DDBJ whole genome shotgun (WGS) entry which is preliminary data.</text>
</comment>
<gene>
    <name evidence="2" type="ORF">Y1Q_0013757</name>
</gene>
<evidence type="ECO:0000313" key="3">
    <source>
        <dbReference type="Proteomes" id="UP000050525"/>
    </source>
</evidence>
<dbReference type="AlphaFoldDB" id="A0A151MMG9"/>
<organism evidence="2 3">
    <name type="scientific">Alligator mississippiensis</name>
    <name type="common">American alligator</name>
    <dbReference type="NCBI Taxonomy" id="8496"/>
    <lineage>
        <taxon>Eukaryota</taxon>
        <taxon>Metazoa</taxon>
        <taxon>Chordata</taxon>
        <taxon>Craniata</taxon>
        <taxon>Vertebrata</taxon>
        <taxon>Euteleostomi</taxon>
        <taxon>Archelosauria</taxon>
        <taxon>Archosauria</taxon>
        <taxon>Crocodylia</taxon>
        <taxon>Alligatoridae</taxon>
        <taxon>Alligatorinae</taxon>
        <taxon>Alligator</taxon>
    </lineage>
</organism>
<evidence type="ECO:0000313" key="2">
    <source>
        <dbReference type="EMBL" id="KYO25590.1"/>
    </source>
</evidence>
<reference evidence="2 3" key="1">
    <citation type="journal article" date="2012" name="Genome Biol.">
        <title>Sequencing three crocodilian genomes to illuminate the evolution of archosaurs and amniotes.</title>
        <authorList>
            <person name="St John J.A."/>
            <person name="Braun E.L."/>
            <person name="Isberg S.R."/>
            <person name="Miles L.G."/>
            <person name="Chong A.Y."/>
            <person name="Gongora J."/>
            <person name="Dalzell P."/>
            <person name="Moran C."/>
            <person name="Bed'hom B."/>
            <person name="Abzhanov A."/>
            <person name="Burgess S.C."/>
            <person name="Cooksey A.M."/>
            <person name="Castoe T.A."/>
            <person name="Crawford N.G."/>
            <person name="Densmore L.D."/>
            <person name="Drew J.C."/>
            <person name="Edwards S.V."/>
            <person name="Faircloth B.C."/>
            <person name="Fujita M.K."/>
            <person name="Greenwold M.J."/>
            <person name="Hoffmann F.G."/>
            <person name="Howard J.M."/>
            <person name="Iguchi T."/>
            <person name="Janes D.E."/>
            <person name="Khan S.Y."/>
            <person name="Kohno S."/>
            <person name="de Koning A.J."/>
            <person name="Lance S.L."/>
            <person name="McCarthy F.M."/>
            <person name="McCormack J.E."/>
            <person name="Merchant M.E."/>
            <person name="Peterson D.G."/>
            <person name="Pollock D.D."/>
            <person name="Pourmand N."/>
            <person name="Raney B.J."/>
            <person name="Roessler K.A."/>
            <person name="Sanford J.R."/>
            <person name="Sawyer R.H."/>
            <person name="Schmidt C.J."/>
            <person name="Triplett E.W."/>
            <person name="Tuberville T.D."/>
            <person name="Venegas-Anaya M."/>
            <person name="Howard J.T."/>
            <person name="Jarvis E.D."/>
            <person name="Guillette L.J.Jr."/>
            <person name="Glenn T.C."/>
            <person name="Green R.E."/>
            <person name="Ray D.A."/>
        </authorList>
    </citation>
    <scope>NUCLEOTIDE SEQUENCE [LARGE SCALE GENOMIC DNA]</scope>
    <source>
        <strain evidence="2">KSC_2009_1</strain>
    </source>
</reference>
<sequence>MERARADRDAISSSISDFTSDISPYKDKSACSQRQEFGALTSAPGSCPPGLAWPGTTFALCLGAAPLGEEGLGKKSKVVTQEAPWEGRNPGRLRRGRVCSSISRSARELKSHGLEDIERAAQQMRLCPEAALR</sequence>
<evidence type="ECO:0000256" key="1">
    <source>
        <dbReference type="SAM" id="MobiDB-lite"/>
    </source>
</evidence>
<proteinExistence type="predicted"/>
<accession>A0A151MMG9</accession>
<feature type="compositionally biased region" description="Low complexity" evidence="1">
    <location>
        <begin position="11"/>
        <end position="23"/>
    </location>
</feature>
<keyword evidence="3" id="KW-1185">Reference proteome</keyword>
<name>A0A151MMG9_ALLMI</name>
<dbReference type="EMBL" id="AKHW03005724">
    <property type="protein sequence ID" value="KYO25590.1"/>
    <property type="molecule type" value="Genomic_DNA"/>
</dbReference>